<dbReference type="EMBL" id="JACOOZ010000009">
    <property type="protein sequence ID" value="MBC5668727.1"/>
    <property type="molecule type" value="Genomic_DNA"/>
</dbReference>
<dbReference type="InterPro" id="IPR036890">
    <property type="entry name" value="HATPase_C_sf"/>
</dbReference>
<dbReference type="Pfam" id="PF14501">
    <property type="entry name" value="HATPase_c_5"/>
    <property type="match status" value="1"/>
</dbReference>
<keyword evidence="4" id="KW-1185">Reference proteome</keyword>
<accession>A0ABR7F698</accession>
<feature type="transmembrane region" description="Helical" evidence="1">
    <location>
        <begin position="118"/>
        <end position="138"/>
    </location>
</feature>
<feature type="transmembrane region" description="Helical" evidence="1">
    <location>
        <begin position="150"/>
        <end position="174"/>
    </location>
</feature>
<evidence type="ECO:0000259" key="2">
    <source>
        <dbReference type="Pfam" id="PF14501"/>
    </source>
</evidence>
<dbReference type="Proteomes" id="UP000597877">
    <property type="component" value="Unassembled WGS sequence"/>
</dbReference>
<protein>
    <submittedName>
        <fullName evidence="3">GHKL domain-containing protein</fullName>
    </submittedName>
</protein>
<dbReference type="InterPro" id="IPR032834">
    <property type="entry name" value="NatK-like_C"/>
</dbReference>
<gene>
    <name evidence="3" type="ORF">H8S00_12180</name>
</gene>
<feature type="transmembrane region" description="Helical" evidence="1">
    <location>
        <begin position="6"/>
        <end position="26"/>
    </location>
</feature>
<keyword evidence="1" id="KW-0812">Transmembrane</keyword>
<evidence type="ECO:0000313" key="3">
    <source>
        <dbReference type="EMBL" id="MBC5668727.1"/>
    </source>
</evidence>
<dbReference type="CDD" id="cd16935">
    <property type="entry name" value="HATPase_AgrC-ComD-like"/>
    <property type="match status" value="1"/>
</dbReference>
<comment type="caution">
    <text evidence="3">The sequence shown here is derived from an EMBL/GenBank/DDBJ whole genome shotgun (WGS) entry which is preliminary data.</text>
</comment>
<organism evidence="3 4">
    <name type="scientific">Eubacterium segne</name>
    <dbReference type="NCBI Taxonomy" id="2763045"/>
    <lineage>
        <taxon>Bacteria</taxon>
        <taxon>Bacillati</taxon>
        <taxon>Bacillota</taxon>
        <taxon>Clostridia</taxon>
        <taxon>Eubacteriales</taxon>
        <taxon>Eubacteriaceae</taxon>
        <taxon>Eubacterium</taxon>
    </lineage>
</organism>
<dbReference type="Gene3D" id="3.30.565.10">
    <property type="entry name" value="Histidine kinase-like ATPase, C-terminal domain"/>
    <property type="match status" value="1"/>
</dbReference>
<dbReference type="PANTHER" id="PTHR40448:SF1">
    <property type="entry name" value="TWO-COMPONENT SENSOR HISTIDINE KINASE"/>
    <property type="match status" value="1"/>
</dbReference>
<feature type="domain" description="Sensor histidine kinase NatK-like C-terminal" evidence="2">
    <location>
        <begin position="325"/>
        <end position="424"/>
    </location>
</feature>
<keyword evidence="1" id="KW-0472">Membrane</keyword>
<dbReference type="PANTHER" id="PTHR40448">
    <property type="entry name" value="TWO-COMPONENT SENSOR HISTIDINE KINASE"/>
    <property type="match status" value="1"/>
</dbReference>
<dbReference type="SUPFAM" id="SSF55874">
    <property type="entry name" value="ATPase domain of HSP90 chaperone/DNA topoisomerase II/histidine kinase"/>
    <property type="match status" value="1"/>
</dbReference>
<dbReference type="RefSeq" id="WP_186840632.1">
    <property type="nucleotide sequence ID" value="NZ_JACOOZ010000009.1"/>
</dbReference>
<feature type="transmembrane region" description="Helical" evidence="1">
    <location>
        <begin position="87"/>
        <end position="112"/>
    </location>
</feature>
<evidence type="ECO:0000313" key="4">
    <source>
        <dbReference type="Proteomes" id="UP000597877"/>
    </source>
</evidence>
<name>A0ABR7F698_9FIRM</name>
<reference evidence="3 4" key="1">
    <citation type="submission" date="2020-08" db="EMBL/GenBank/DDBJ databases">
        <title>Genome public.</title>
        <authorList>
            <person name="Liu C."/>
            <person name="Sun Q."/>
        </authorList>
    </citation>
    <scope>NUCLEOTIDE SEQUENCE [LARGE SCALE GENOMIC DNA]</scope>
    <source>
        <strain evidence="3 4">BX4</strain>
    </source>
</reference>
<sequence>MQLLVSIVTDWLFVFCIVLICDYYLALNKRDNTYKYILATALVAVCSVCKCIESNVFFEGGVILITIACAVALCFKEKIINIIFISVWLFLIVSLISSIVEVVINIICTLLNYKEGMLTYIIQSGIVFAFIYVVAILLKRKNIDGIKKIHLGFLVLYTILTFVDAFALMIMATVTLDKMAYKNKVLYGVTFTLVALGILIQLGAVILLMVSRDIYRQKEEIVHKYLNEQNAHYEYLEKREEKTKKFRHDLKNHICVLERLSEIDSQKYKEYCDAILSKVDELRSNVSVNNSIVDAVLNRFYSDAVELNIDFNISGHMPNNCNIDAYDLCTVFSNLLSNAFDAAKKESKKQVDIEISYDKEDIIVKVSNCFSGKLEIKNGQISTSKADKDWHGWGLQNVRDSVDKYDGIMDIDAKGNIFSVTILLKNISEEIGL</sequence>
<feature type="transmembrane region" description="Helical" evidence="1">
    <location>
        <begin position="56"/>
        <end position="75"/>
    </location>
</feature>
<proteinExistence type="predicted"/>
<evidence type="ECO:0000256" key="1">
    <source>
        <dbReference type="SAM" id="Phobius"/>
    </source>
</evidence>
<keyword evidence="1" id="KW-1133">Transmembrane helix</keyword>
<feature type="transmembrane region" description="Helical" evidence="1">
    <location>
        <begin position="186"/>
        <end position="210"/>
    </location>
</feature>